<dbReference type="InterPro" id="IPR036388">
    <property type="entry name" value="WH-like_DNA-bd_sf"/>
</dbReference>
<keyword evidence="4" id="KW-1185">Reference proteome</keyword>
<gene>
    <name evidence="3" type="ORF">J2T09_000411</name>
</gene>
<organism evidence="3 4">
    <name type="scientific">Neorhizobium huautlense</name>
    <dbReference type="NCBI Taxonomy" id="67774"/>
    <lineage>
        <taxon>Bacteria</taxon>
        <taxon>Pseudomonadati</taxon>
        <taxon>Pseudomonadota</taxon>
        <taxon>Alphaproteobacteria</taxon>
        <taxon>Hyphomicrobiales</taxon>
        <taxon>Rhizobiaceae</taxon>
        <taxon>Rhizobium/Agrobacterium group</taxon>
        <taxon>Neorhizobium</taxon>
    </lineage>
</organism>
<evidence type="ECO:0000259" key="2">
    <source>
        <dbReference type="PROSITE" id="PS50995"/>
    </source>
</evidence>
<dbReference type="Gene3D" id="1.10.10.10">
    <property type="entry name" value="Winged helix-like DNA-binding domain superfamily/Winged helix DNA-binding domain"/>
    <property type="match status" value="1"/>
</dbReference>
<evidence type="ECO:0000256" key="1">
    <source>
        <dbReference type="SAM" id="MobiDB-lite"/>
    </source>
</evidence>
<feature type="compositionally biased region" description="Polar residues" evidence="1">
    <location>
        <begin position="1"/>
        <end position="16"/>
    </location>
</feature>
<dbReference type="InterPro" id="IPR039422">
    <property type="entry name" value="MarR/SlyA-like"/>
</dbReference>
<dbReference type="SMART" id="SM00347">
    <property type="entry name" value="HTH_MARR"/>
    <property type="match status" value="1"/>
</dbReference>
<dbReference type="GO" id="GO:0003677">
    <property type="term" value="F:DNA binding"/>
    <property type="evidence" value="ECO:0007669"/>
    <property type="project" value="UniProtKB-KW"/>
</dbReference>
<dbReference type="InterPro" id="IPR000835">
    <property type="entry name" value="HTH_MarR-typ"/>
</dbReference>
<protein>
    <submittedName>
        <fullName evidence="3">DNA-binding MarR family transcriptional regulator</fullName>
    </submittedName>
</protein>
<dbReference type="SUPFAM" id="SSF46785">
    <property type="entry name" value="Winged helix' DNA-binding domain"/>
    <property type="match status" value="1"/>
</dbReference>
<proteinExistence type="predicted"/>
<dbReference type="Pfam" id="PF12802">
    <property type="entry name" value="MarR_2"/>
    <property type="match status" value="1"/>
</dbReference>
<keyword evidence="3" id="KW-0238">DNA-binding</keyword>
<comment type="caution">
    <text evidence="3">The sequence shown here is derived from an EMBL/GenBank/DDBJ whole genome shotgun (WGS) entry which is preliminary data.</text>
</comment>
<feature type="region of interest" description="Disordered" evidence="1">
    <location>
        <begin position="1"/>
        <end position="24"/>
    </location>
</feature>
<evidence type="ECO:0000313" key="4">
    <source>
        <dbReference type="Proteomes" id="UP001241472"/>
    </source>
</evidence>
<feature type="domain" description="HTH marR-type" evidence="2">
    <location>
        <begin position="25"/>
        <end position="165"/>
    </location>
</feature>
<reference evidence="3 4" key="1">
    <citation type="submission" date="2023-07" db="EMBL/GenBank/DDBJ databases">
        <title>Sorghum-associated microbial communities from plants grown in Nebraska, USA.</title>
        <authorList>
            <person name="Schachtman D."/>
        </authorList>
    </citation>
    <scope>NUCLEOTIDE SEQUENCE [LARGE SCALE GENOMIC DNA]</scope>
    <source>
        <strain evidence="3 4">DS1307</strain>
    </source>
</reference>
<accession>A0ABT9PN71</accession>
<dbReference type="PANTHER" id="PTHR33164">
    <property type="entry name" value="TRANSCRIPTIONAL REGULATOR, MARR FAMILY"/>
    <property type="match status" value="1"/>
</dbReference>
<dbReference type="PROSITE" id="PS50995">
    <property type="entry name" value="HTH_MARR_2"/>
    <property type="match status" value="1"/>
</dbReference>
<name>A0ABT9PN71_9HYPH</name>
<dbReference type="Proteomes" id="UP001241472">
    <property type="component" value="Unassembled WGS sequence"/>
</dbReference>
<dbReference type="EMBL" id="JAUSRF010000001">
    <property type="protein sequence ID" value="MDP9835670.1"/>
    <property type="molecule type" value="Genomic_DNA"/>
</dbReference>
<evidence type="ECO:0000313" key="3">
    <source>
        <dbReference type="EMBL" id="MDP9835670.1"/>
    </source>
</evidence>
<dbReference type="PANTHER" id="PTHR33164:SF57">
    <property type="entry name" value="MARR-FAMILY TRANSCRIPTIONAL REGULATOR"/>
    <property type="match status" value="1"/>
</dbReference>
<dbReference type="InterPro" id="IPR036390">
    <property type="entry name" value="WH_DNA-bd_sf"/>
</dbReference>
<sequence>MTKTTPPAMSQPQQPTDRPEHGDSIIDIGQTLTRMRFLIGRRIVGRIAIANIAPGLELTDLDVLDVSRRIAQAGGEVTVGAIADAMRIDPSRGSRLVADLVTRGILRRDASQEDGRRSLIAPTELGETLLREIRSVKHGLIEQMTDDWSAEDRQDFARLFARFVDGFEDVYQATDKTGEPAGLPPASDKIIAR</sequence>